<dbReference type="Proteomes" id="UP000177122">
    <property type="component" value="Unassembled WGS sequence"/>
</dbReference>
<feature type="transmembrane region" description="Helical" evidence="1">
    <location>
        <begin position="46"/>
        <end position="64"/>
    </location>
</feature>
<keyword evidence="1" id="KW-0812">Transmembrane</keyword>
<feature type="transmembrane region" description="Helical" evidence="1">
    <location>
        <begin position="76"/>
        <end position="100"/>
    </location>
</feature>
<feature type="domain" description="VTT" evidence="2">
    <location>
        <begin position="71"/>
        <end position="178"/>
    </location>
</feature>
<dbReference type="EMBL" id="MHLI01000006">
    <property type="protein sequence ID" value="OGZ05950.1"/>
    <property type="molecule type" value="Genomic_DNA"/>
</dbReference>
<accession>A0A1G2CZ45</accession>
<feature type="transmembrane region" description="Helical" evidence="1">
    <location>
        <begin position="156"/>
        <end position="177"/>
    </location>
</feature>
<evidence type="ECO:0000313" key="4">
    <source>
        <dbReference type="Proteomes" id="UP000177122"/>
    </source>
</evidence>
<feature type="transmembrane region" description="Helical" evidence="1">
    <location>
        <begin position="189"/>
        <end position="207"/>
    </location>
</feature>
<proteinExistence type="predicted"/>
<comment type="caution">
    <text evidence="3">The sequence shown here is derived from an EMBL/GenBank/DDBJ whole genome shotgun (WGS) entry which is preliminary data.</text>
</comment>
<feature type="transmembrane region" description="Helical" evidence="1">
    <location>
        <begin position="6"/>
        <end position="25"/>
    </location>
</feature>
<sequence>MDRRLTLFLLFTIVIVLLFWYSSVLQEQFYVVVKIFDAIVLENRSLAIGVFVLAAAVAALISPLTNIPLVPIAVAIWGPSFTTAILLCGWFIGDILAYVIGRYVGRKAVSYFVPEERLERWSSTVKEHTNIITAFFLRLALPAELGYAFGIVRYHAGWYILITVLAELPFAVVATYASEAVLSGDVIKFFWFTAILFLLIFFAFFKIRKK</sequence>
<protein>
    <recommendedName>
        <fullName evidence="2">VTT domain-containing protein</fullName>
    </recommendedName>
</protein>
<gene>
    <name evidence="3" type="ORF">A2845_04070</name>
</gene>
<keyword evidence="1" id="KW-1133">Transmembrane helix</keyword>
<organism evidence="3 4">
    <name type="scientific">Candidatus Lloydbacteria bacterium RIFCSPHIGHO2_01_FULL_49_22</name>
    <dbReference type="NCBI Taxonomy" id="1798658"/>
    <lineage>
        <taxon>Bacteria</taxon>
        <taxon>Candidatus Lloydiibacteriota</taxon>
    </lineage>
</organism>
<evidence type="ECO:0000313" key="3">
    <source>
        <dbReference type="EMBL" id="OGZ05950.1"/>
    </source>
</evidence>
<dbReference type="Pfam" id="PF09335">
    <property type="entry name" value="VTT_dom"/>
    <property type="match status" value="1"/>
</dbReference>
<reference evidence="3 4" key="1">
    <citation type="journal article" date="2016" name="Nat. Commun.">
        <title>Thousands of microbial genomes shed light on interconnected biogeochemical processes in an aquifer system.</title>
        <authorList>
            <person name="Anantharaman K."/>
            <person name="Brown C.T."/>
            <person name="Hug L.A."/>
            <person name="Sharon I."/>
            <person name="Castelle C.J."/>
            <person name="Probst A.J."/>
            <person name="Thomas B.C."/>
            <person name="Singh A."/>
            <person name="Wilkins M.J."/>
            <person name="Karaoz U."/>
            <person name="Brodie E.L."/>
            <person name="Williams K.H."/>
            <person name="Hubbard S.S."/>
            <person name="Banfield J.F."/>
        </authorList>
    </citation>
    <scope>NUCLEOTIDE SEQUENCE [LARGE SCALE GENOMIC DNA]</scope>
</reference>
<dbReference type="AlphaFoldDB" id="A0A1G2CZ45"/>
<keyword evidence="1" id="KW-0472">Membrane</keyword>
<name>A0A1G2CZ45_9BACT</name>
<evidence type="ECO:0000259" key="2">
    <source>
        <dbReference type="Pfam" id="PF09335"/>
    </source>
</evidence>
<evidence type="ECO:0000256" key="1">
    <source>
        <dbReference type="SAM" id="Phobius"/>
    </source>
</evidence>
<dbReference type="InterPro" id="IPR032816">
    <property type="entry name" value="VTT_dom"/>
</dbReference>